<reference evidence="1" key="1">
    <citation type="submission" date="2014-11" db="EMBL/GenBank/DDBJ databases">
        <authorList>
            <person name="Amaro Gonzalez C."/>
        </authorList>
    </citation>
    <scope>NUCLEOTIDE SEQUENCE</scope>
</reference>
<dbReference type="AlphaFoldDB" id="A0A0E9WCM7"/>
<proteinExistence type="predicted"/>
<sequence length="73" mass="8072">MSIIYCLPSVDPQDLFNGVTGCFDLAVCTAGAWETAKKKVGIKMTKTIQHFVILCYEPVPDLISSHYISYTKA</sequence>
<name>A0A0E9WCM7_ANGAN</name>
<reference evidence="1" key="2">
    <citation type="journal article" date="2015" name="Fish Shellfish Immunol.">
        <title>Early steps in the European eel (Anguilla anguilla)-Vibrio vulnificus interaction in the gills: Role of the RtxA13 toxin.</title>
        <authorList>
            <person name="Callol A."/>
            <person name="Pajuelo D."/>
            <person name="Ebbesson L."/>
            <person name="Teles M."/>
            <person name="MacKenzie S."/>
            <person name="Amaro C."/>
        </authorList>
    </citation>
    <scope>NUCLEOTIDE SEQUENCE</scope>
</reference>
<evidence type="ECO:0000313" key="1">
    <source>
        <dbReference type="EMBL" id="JAH88061.1"/>
    </source>
</evidence>
<dbReference type="EMBL" id="GBXM01020516">
    <property type="protein sequence ID" value="JAH88061.1"/>
    <property type="molecule type" value="Transcribed_RNA"/>
</dbReference>
<protein>
    <submittedName>
        <fullName evidence="1">Uncharacterized protein</fullName>
    </submittedName>
</protein>
<organism evidence="1">
    <name type="scientific">Anguilla anguilla</name>
    <name type="common">European freshwater eel</name>
    <name type="synonym">Muraena anguilla</name>
    <dbReference type="NCBI Taxonomy" id="7936"/>
    <lineage>
        <taxon>Eukaryota</taxon>
        <taxon>Metazoa</taxon>
        <taxon>Chordata</taxon>
        <taxon>Craniata</taxon>
        <taxon>Vertebrata</taxon>
        <taxon>Euteleostomi</taxon>
        <taxon>Actinopterygii</taxon>
        <taxon>Neopterygii</taxon>
        <taxon>Teleostei</taxon>
        <taxon>Anguilliformes</taxon>
        <taxon>Anguillidae</taxon>
        <taxon>Anguilla</taxon>
    </lineage>
</organism>
<accession>A0A0E9WCM7</accession>